<evidence type="ECO:0000313" key="1">
    <source>
        <dbReference type="EMBL" id="KAI4376945.1"/>
    </source>
</evidence>
<protein>
    <submittedName>
        <fullName evidence="1">Uncharacterized protein</fullName>
    </submittedName>
</protein>
<accession>A0ACB9RDG1</accession>
<evidence type="ECO:0000313" key="2">
    <source>
        <dbReference type="Proteomes" id="UP001057402"/>
    </source>
</evidence>
<sequence>MVLSVGDRWLGRGAGRLFPSCFFWLLLAFFLVCAGRTPGDGSLSSAHESRGAGFLWKAADFLWQVRLEQLSHMFGRFLGAALGSVGVIGSDPTSRQPPYQNVRSWVQHCPRCTTI</sequence>
<dbReference type="EMBL" id="CM042883">
    <property type="protein sequence ID" value="KAI4376945.1"/>
    <property type="molecule type" value="Genomic_DNA"/>
</dbReference>
<proteinExistence type="predicted"/>
<reference evidence="2" key="1">
    <citation type="journal article" date="2023" name="Front. Plant Sci.">
        <title>Chromosomal-level genome assembly of Melastoma candidum provides insights into trichome evolution.</title>
        <authorList>
            <person name="Zhong Y."/>
            <person name="Wu W."/>
            <person name="Sun C."/>
            <person name="Zou P."/>
            <person name="Liu Y."/>
            <person name="Dai S."/>
            <person name="Zhou R."/>
        </authorList>
    </citation>
    <scope>NUCLEOTIDE SEQUENCE [LARGE SCALE GENOMIC DNA]</scope>
</reference>
<comment type="caution">
    <text evidence="1">The sequence shown here is derived from an EMBL/GenBank/DDBJ whole genome shotgun (WGS) entry which is preliminary data.</text>
</comment>
<dbReference type="Proteomes" id="UP001057402">
    <property type="component" value="Chromosome 4"/>
</dbReference>
<organism evidence="1 2">
    <name type="scientific">Melastoma candidum</name>
    <dbReference type="NCBI Taxonomy" id="119954"/>
    <lineage>
        <taxon>Eukaryota</taxon>
        <taxon>Viridiplantae</taxon>
        <taxon>Streptophyta</taxon>
        <taxon>Embryophyta</taxon>
        <taxon>Tracheophyta</taxon>
        <taxon>Spermatophyta</taxon>
        <taxon>Magnoliopsida</taxon>
        <taxon>eudicotyledons</taxon>
        <taxon>Gunneridae</taxon>
        <taxon>Pentapetalae</taxon>
        <taxon>rosids</taxon>
        <taxon>malvids</taxon>
        <taxon>Myrtales</taxon>
        <taxon>Melastomataceae</taxon>
        <taxon>Melastomatoideae</taxon>
        <taxon>Melastomateae</taxon>
        <taxon>Melastoma</taxon>
    </lineage>
</organism>
<gene>
    <name evidence="1" type="ORF">MLD38_014646</name>
</gene>
<keyword evidence="2" id="KW-1185">Reference proteome</keyword>
<name>A0ACB9RDG1_9MYRT</name>